<feature type="compositionally biased region" description="Low complexity" evidence="1">
    <location>
        <begin position="37"/>
        <end position="54"/>
    </location>
</feature>
<proteinExistence type="predicted"/>
<evidence type="ECO:0000256" key="1">
    <source>
        <dbReference type="SAM" id="MobiDB-lite"/>
    </source>
</evidence>
<evidence type="ECO:0000313" key="3">
    <source>
        <dbReference type="Proteomes" id="UP000248423"/>
    </source>
</evidence>
<feature type="region of interest" description="Disordered" evidence="1">
    <location>
        <begin position="154"/>
        <end position="189"/>
    </location>
</feature>
<reference evidence="2 3" key="1">
    <citation type="submission" date="2018-02" db="EMBL/GenBank/DDBJ databases">
        <title>The genomes of Aspergillus section Nigri reveals drivers in fungal speciation.</title>
        <authorList>
            <consortium name="DOE Joint Genome Institute"/>
            <person name="Vesth T.C."/>
            <person name="Nybo J."/>
            <person name="Theobald S."/>
            <person name="Brandl J."/>
            <person name="Frisvad J.C."/>
            <person name="Nielsen K.F."/>
            <person name="Lyhne E.K."/>
            <person name="Kogle M.E."/>
            <person name="Kuo A."/>
            <person name="Riley R."/>
            <person name="Clum A."/>
            <person name="Nolan M."/>
            <person name="Lipzen A."/>
            <person name="Salamov A."/>
            <person name="Henrissat B."/>
            <person name="Wiebenga A."/>
            <person name="De vries R.P."/>
            <person name="Grigoriev I.V."/>
            <person name="Mortensen U.H."/>
            <person name="Andersen M.R."/>
            <person name="Baker S.E."/>
        </authorList>
    </citation>
    <scope>NUCLEOTIDE SEQUENCE [LARGE SCALE GENOMIC DNA]</scope>
    <source>
        <strain evidence="2 3">CBS 121057</strain>
    </source>
</reference>
<dbReference type="AlphaFoldDB" id="A0A319EED1"/>
<feature type="compositionally biased region" description="Basic and acidic residues" evidence="1">
    <location>
        <begin position="11"/>
        <end position="26"/>
    </location>
</feature>
<feature type="compositionally biased region" description="Basic residues" evidence="1">
    <location>
        <begin position="172"/>
        <end position="189"/>
    </location>
</feature>
<protein>
    <submittedName>
        <fullName evidence="2">Uncharacterized protein</fullName>
    </submittedName>
</protein>
<gene>
    <name evidence="2" type="ORF">BO78DRAFT_420115</name>
</gene>
<keyword evidence="3" id="KW-1185">Reference proteome</keyword>
<feature type="compositionally biased region" description="Polar residues" evidence="1">
    <location>
        <begin position="159"/>
        <end position="170"/>
    </location>
</feature>
<feature type="compositionally biased region" description="Low complexity" evidence="1">
    <location>
        <begin position="65"/>
        <end position="82"/>
    </location>
</feature>
<sequence>MKKGQHQPRQNKRESEKGKARADAHAEAGPSTCKRLPSPAHGSSASDSPHHSSPSPAPDTSGVVDASDAPDAPDAAATTTPSRPNQGTLALKEFKAAAPLHFFLFGQSNLSAVLVIPKSLSWTKKEVEVVISTQETPVTLKNILTEERKGIFEAKPDSAPQTEEPSTQPTRKVVKKPAKAVRRPVKRPAKKPADIRLNMKCSVWTVDIKIHTFSVGEPAPTTVDDEWIYRSALRQTSQVLEKFPPGSLSMLPLHLLVVKTVKDCRPGNPKDPELVWDLAHKLGRGHRWQDLQEEVLRDNLRKLVNAETQPAKKKSRDEWVKVLHL</sequence>
<organism evidence="2 3">
    <name type="scientific">Aspergillus sclerotiicarbonarius (strain CBS 121057 / IBT 28362)</name>
    <dbReference type="NCBI Taxonomy" id="1448318"/>
    <lineage>
        <taxon>Eukaryota</taxon>
        <taxon>Fungi</taxon>
        <taxon>Dikarya</taxon>
        <taxon>Ascomycota</taxon>
        <taxon>Pezizomycotina</taxon>
        <taxon>Eurotiomycetes</taxon>
        <taxon>Eurotiomycetidae</taxon>
        <taxon>Eurotiales</taxon>
        <taxon>Aspergillaceae</taxon>
        <taxon>Aspergillus</taxon>
        <taxon>Aspergillus subgen. Circumdati</taxon>
    </lineage>
</organism>
<accession>A0A319EED1</accession>
<evidence type="ECO:0000313" key="2">
    <source>
        <dbReference type="EMBL" id="PYI04858.1"/>
    </source>
</evidence>
<dbReference type="EMBL" id="KZ826363">
    <property type="protein sequence ID" value="PYI04858.1"/>
    <property type="molecule type" value="Genomic_DNA"/>
</dbReference>
<dbReference type="VEuPathDB" id="FungiDB:BO78DRAFT_420115"/>
<dbReference type="Proteomes" id="UP000248423">
    <property type="component" value="Unassembled WGS sequence"/>
</dbReference>
<feature type="compositionally biased region" description="Basic residues" evidence="1">
    <location>
        <begin position="1"/>
        <end position="10"/>
    </location>
</feature>
<feature type="region of interest" description="Disordered" evidence="1">
    <location>
        <begin position="1"/>
        <end position="86"/>
    </location>
</feature>
<name>A0A319EED1_ASPSB</name>
<dbReference type="OrthoDB" id="4509876at2759"/>